<gene>
    <name evidence="2" type="ORF">DFA_08972</name>
</gene>
<accession>F4Q6C4</accession>
<keyword evidence="3" id="KW-1185">Reference proteome</keyword>
<feature type="region of interest" description="Disordered" evidence="1">
    <location>
        <begin position="204"/>
        <end position="246"/>
    </location>
</feature>
<feature type="compositionally biased region" description="Low complexity" evidence="1">
    <location>
        <begin position="233"/>
        <end position="246"/>
    </location>
</feature>
<name>F4Q6C4_CACFS</name>
<proteinExistence type="predicted"/>
<reference evidence="3" key="1">
    <citation type="journal article" date="2011" name="Genome Res.">
        <title>Phylogeny-wide analysis of social amoeba genomes highlights ancient origins for complex intercellular communication.</title>
        <authorList>
            <person name="Heidel A.J."/>
            <person name="Lawal H.M."/>
            <person name="Felder M."/>
            <person name="Schilde C."/>
            <person name="Helps N.R."/>
            <person name="Tunggal B."/>
            <person name="Rivero F."/>
            <person name="John U."/>
            <person name="Schleicher M."/>
            <person name="Eichinger L."/>
            <person name="Platzer M."/>
            <person name="Noegel A.A."/>
            <person name="Schaap P."/>
            <person name="Gloeckner G."/>
        </authorList>
    </citation>
    <scope>NUCLEOTIDE SEQUENCE [LARGE SCALE GENOMIC DNA]</scope>
    <source>
        <strain evidence="3">SH3</strain>
    </source>
</reference>
<dbReference type="Proteomes" id="UP000007797">
    <property type="component" value="Unassembled WGS sequence"/>
</dbReference>
<evidence type="ECO:0000313" key="3">
    <source>
        <dbReference type="Proteomes" id="UP000007797"/>
    </source>
</evidence>
<evidence type="ECO:0000256" key="1">
    <source>
        <dbReference type="SAM" id="MobiDB-lite"/>
    </source>
</evidence>
<sequence>MDKQNQYVEMGFTSPSISSWDNCSMGETESTGWELIASPTPYQQSNAAPLPQPYPIILTTIDLEEPTFMAIATTPILIPKASSPIKSTLIDTTTTTTNNNNNNNNNITTIVNNNSKSEIMVPGTQTASTIVRGTTTTTPFTTSRIFTSSSMIGRLQQIDTYRFCPSILSATDIHSLHQSLDKMSKDVSKCCVYSSKSISKQVSDISKQVRLSSNPGGGGGVASRRNSLHHSRSNSNLSTTTIVPAI</sequence>
<feature type="compositionally biased region" description="Polar residues" evidence="1">
    <location>
        <begin position="204"/>
        <end position="214"/>
    </location>
</feature>
<dbReference type="GeneID" id="14868502"/>
<dbReference type="EMBL" id="GL883023">
    <property type="protein sequence ID" value="EGG16434.1"/>
    <property type="molecule type" value="Genomic_DNA"/>
</dbReference>
<dbReference type="AlphaFoldDB" id="F4Q6C4"/>
<evidence type="ECO:0000313" key="2">
    <source>
        <dbReference type="EMBL" id="EGG16434.1"/>
    </source>
</evidence>
<dbReference type="RefSeq" id="XP_004354834.1">
    <property type="nucleotide sequence ID" value="XM_004354782.1"/>
</dbReference>
<dbReference type="KEGG" id="dfa:DFA_08972"/>
<organism evidence="2 3">
    <name type="scientific">Cavenderia fasciculata</name>
    <name type="common">Slime mold</name>
    <name type="synonym">Dictyostelium fasciculatum</name>
    <dbReference type="NCBI Taxonomy" id="261658"/>
    <lineage>
        <taxon>Eukaryota</taxon>
        <taxon>Amoebozoa</taxon>
        <taxon>Evosea</taxon>
        <taxon>Eumycetozoa</taxon>
        <taxon>Dictyostelia</taxon>
        <taxon>Acytosteliales</taxon>
        <taxon>Cavenderiaceae</taxon>
        <taxon>Cavenderia</taxon>
    </lineage>
</organism>
<protein>
    <submittedName>
        <fullName evidence="2">Uncharacterized protein</fullName>
    </submittedName>
</protein>